<dbReference type="EMBL" id="LGRX02011601">
    <property type="protein sequence ID" value="KAK3268762.1"/>
    <property type="molecule type" value="Genomic_DNA"/>
</dbReference>
<dbReference type="PANTHER" id="PTHR32518:SF3">
    <property type="entry name" value="4-ALPHA-GLUCANOTRANSFERASE"/>
    <property type="match status" value="1"/>
</dbReference>
<sequence length="1084" mass="115847">SEEYAAAVLWAEGRVRRAEAALQEQSAERARVQQEVCDAAPAETEAVPPETVAQLVEAVELRGSAACVAAGEQVARLLAEVEVRVSMVELAQREARQLQRDLELLDAPGASEIETLDTHRGELKHALAMKETELQALGALKVSAMEAVQEAVRVEEQQHVAHGRELGALLGWRAYPHVAGVEDEWEALSLNDDRLEGVKKAEASAELARGLALLEQQRELAGEVATLEEGLTEGKKAAKGKETEVEEDVSGRLASARAEAEAAAVAALAAVTAAAEITVEGWSGGRVISTRIARARGALQGAMQHHAEAAEAARGSDAELELGATALGLALGEARALDELRECRAALHLAQRAWARWAAREAESARQELEVAAGEASVQAGALEAPLTLLNAESKRLEAADLEASPEEQEEAQAAAQVARSRAEAAAAVLEATRMEQLRLPSELAEMGARTQAAQARARLASLRAQHALAEQPRHGAAAAAAERMQSLLASLQGHPAVEESLGVVTGRWRPAEIMARQMTHIEQTADAHVEAGKVRLKAAEEFAAAARTALAEAPVAISRLAGLDIAEDEGRRDEHAAEGVATHAVADLHRQAVEAEAEMTALEEMTEGHEGGSAAALGDSLVGLRGGLTATRGAVDVLGEDAARVEAELGRMAAARAALVQASRRMEVRRGRVEGHAGSLQAAMRRHEDPSMAAVDADADMLGMQARARAVVELEQSQLQAMEVVHAAQARTLTWQARRIVQLEALAAGELWSMRQHTAAADSALQALACTVRLAQEELAATTVLFPTDRLHTSQGETPGAGTDDSAAQQADAAGLLVQQAAAQATRISETTSGAMKTGARARDTVKEMLGTAMALMKKREEEHISEVASLRAQLEEERQRAAAQKSWDAQLLKQQAVALQVHTRRVDPKVQIEVRFSVGYKTDWGNQVMIVCSEDGWDPQKGHLMTCLNEEGDWAVNLNYASGTVVQYKYIIVKALKDEQVKVLRWQQGNNRVLTLPTSHQYNGEIVICEDVWNACPVSGRVETIASNGQDSHLIESGGGYYNSDGTVMNITDPVEYTESIWTSSDALRGALLQLGSDMDNL</sequence>
<feature type="coiled-coil region" evidence="1">
    <location>
        <begin position="859"/>
        <end position="886"/>
    </location>
</feature>
<dbReference type="Pfam" id="PF00686">
    <property type="entry name" value="CBM_20"/>
    <property type="match status" value="1"/>
</dbReference>
<evidence type="ECO:0000259" key="2">
    <source>
        <dbReference type="PROSITE" id="PS51166"/>
    </source>
</evidence>
<dbReference type="Proteomes" id="UP001190700">
    <property type="component" value="Unassembled WGS sequence"/>
</dbReference>
<protein>
    <recommendedName>
        <fullName evidence="2">CBM20 domain-containing protein</fullName>
    </recommendedName>
</protein>
<evidence type="ECO:0000313" key="3">
    <source>
        <dbReference type="EMBL" id="KAK3268762.1"/>
    </source>
</evidence>
<gene>
    <name evidence="3" type="ORF">CYMTET_22754</name>
</gene>
<dbReference type="PROSITE" id="PS51166">
    <property type="entry name" value="CBM20"/>
    <property type="match status" value="1"/>
</dbReference>
<dbReference type="InterPro" id="IPR013784">
    <property type="entry name" value="Carb-bd-like_fold"/>
</dbReference>
<keyword evidence="4" id="KW-1185">Reference proteome</keyword>
<dbReference type="InterPro" id="IPR013783">
    <property type="entry name" value="Ig-like_fold"/>
</dbReference>
<comment type="caution">
    <text evidence="3">The sequence shown here is derived from an EMBL/GenBank/DDBJ whole genome shotgun (WGS) entry which is preliminary data.</text>
</comment>
<organism evidence="3 4">
    <name type="scientific">Cymbomonas tetramitiformis</name>
    <dbReference type="NCBI Taxonomy" id="36881"/>
    <lineage>
        <taxon>Eukaryota</taxon>
        <taxon>Viridiplantae</taxon>
        <taxon>Chlorophyta</taxon>
        <taxon>Pyramimonadophyceae</taxon>
        <taxon>Pyramimonadales</taxon>
        <taxon>Pyramimonadaceae</taxon>
        <taxon>Cymbomonas</taxon>
    </lineage>
</organism>
<keyword evidence="1" id="KW-0175">Coiled coil</keyword>
<dbReference type="SMART" id="SM01065">
    <property type="entry name" value="CBM_2"/>
    <property type="match status" value="1"/>
</dbReference>
<accession>A0AAE0FZ93</accession>
<dbReference type="Gene3D" id="2.60.40.10">
    <property type="entry name" value="Immunoglobulins"/>
    <property type="match status" value="1"/>
</dbReference>
<reference evidence="3 4" key="1">
    <citation type="journal article" date="2015" name="Genome Biol. Evol.">
        <title>Comparative Genomics of a Bacterivorous Green Alga Reveals Evolutionary Causalities and Consequences of Phago-Mixotrophic Mode of Nutrition.</title>
        <authorList>
            <person name="Burns J.A."/>
            <person name="Paasch A."/>
            <person name="Narechania A."/>
            <person name="Kim E."/>
        </authorList>
    </citation>
    <scope>NUCLEOTIDE SEQUENCE [LARGE SCALE GENOMIC DNA]</scope>
    <source>
        <strain evidence="3 4">PLY_AMNH</strain>
    </source>
</reference>
<dbReference type="CDD" id="cd05467">
    <property type="entry name" value="CBM20"/>
    <property type="match status" value="1"/>
</dbReference>
<feature type="domain" description="CBM20" evidence="2">
    <location>
        <begin position="908"/>
        <end position="1017"/>
    </location>
</feature>
<feature type="non-terminal residue" evidence="3">
    <location>
        <position position="1"/>
    </location>
</feature>
<dbReference type="GO" id="GO:2001070">
    <property type="term" value="F:starch binding"/>
    <property type="evidence" value="ECO:0007669"/>
    <property type="project" value="InterPro"/>
</dbReference>
<dbReference type="PANTHER" id="PTHR32518">
    <property type="match status" value="1"/>
</dbReference>
<evidence type="ECO:0000313" key="4">
    <source>
        <dbReference type="Proteomes" id="UP001190700"/>
    </source>
</evidence>
<dbReference type="AlphaFoldDB" id="A0AAE0FZ93"/>
<name>A0AAE0FZ93_9CHLO</name>
<dbReference type="InterPro" id="IPR002044">
    <property type="entry name" value="CBM20"/>
</dbReference>
<evidence type="ECO:0000256" key="1">
    <source>
        <dbReference type="SAM" id="Coils"/>
    </source>
</evidence>
<dbReference type="SUPFAM" id="SSF49452">
    <property type="entry name" value="Starch-binding domain-like"/>
    <property type="match status" value="1"/>
</dbReference>
<proteinExistence type="predicted"/>